<evidence type="ECO:0000256" key="4">
    <source>
        <dbReference type="ARBA" id="ARBA00022692"/>
    </source>
</evidence>
<dbReference type="Pfam" id="PF01925">
    <property type="entry name" value="TauE"/>
    <property type="match status" value="1"/>
</dbReference>
<feature type="transmembrane region" description="Helical" evidence="7">
    <location>
        <begin position="6"/>
        <end position="23"/>
    </location>
</feature>
<dbReference type="GO" id="GO:0005886">
    <property type="term" value="C:plasma membrane"/>
    <property type="evidence" value="ECO:0007669"/>
    <property type="project" value="UniProtKB-SubCell"/>
</dbReference>
<dbReference type="AlphaFoldDB" id="A0A645ITQ3"/>
<dbReference type="InterPro" id="IPR052017">
    <property type="entry name" value="TSUP"/>
</dbReference>
<organism evidence="8">
    <name type="scientific">bioreactor metagenome</name>
    <dbReference type="NCBI Taxonomy" id="1076179"/>
    <lineage>
        <taxon>unclassified sequences</taxon>
        <taxon>metagenomes</taxon>
        <taxon>ecological metagenomes</taxon>
    </lineage>
</organism>
<name>A0A645ITQ3_9ZZZZ</name>
<dbReference type="PANTHER" id="PTHR30269:SF0">
    <property type="entry name" value="MEMBRANE TRANSPORTER PROTEIN YFCA-RELATED"/>
    <property type="match status" value="1"/>
</dbReference>
<keyword evidence="5 7" id="KW-1133">Transmembrane helix</keyword>
<protein>
    <recommendedName>
        <fullName evidence="9">Membrane transporter protein YfcA</fullName>
    </recommendedName>
</protein>
<feature type="transmembrane region" description="Helical" evidence="7">
    <location>
        <begin position="44"/>
        <end position="73"/>
    </location>
</feature>
<reference evidence="8" key="1">
    <citation type="submission" date="2019-08" db="EMBL/GenBank/DDBJ databases">
        <authorList>
            <person name="Kucharzyk K."/>
            <person name="Murdoch R.W."/>
            <person name="Higgins S."/>
            <person name="Loffler F."/>
        </authorList>
    </citation>
    <scope>NUCLEOTIDE SEQUENCE</scope>
</reference>
<keyword evidence="3" id="KW-1003">Cell membrane</keyword>
<evidence type="ECO:0000256" key="2">
    <source>
        <dbReference type="ARBA" id="ARBA00022448"/>
    </source>
</evidence>
<evidence type="ECO:0000256" key="3">
    <source>
        <dbReference type="ARBA" id="ARBA00022475"/>
    </source>
</evidence>
<feature type="transmembrane region" description="Helical" evidence="7">
    <location>
        <begin position="109"/>
        <end position="129"/>
    </location>
</feature>
<evidence type="ECO:0008006" key="9">
    <source>
        <dbReference type="Google" id="ProtNLM"/>
    </source>
</evidence>
<evidence type="ECO:0000256" key="7">
    <source>
        <dbReference type="SAM" id="Phobius"/>
    </source>
</evidence>
<feature type="transmembrane region" description="Helical" evidence="7">
    <location>
        <begin position="85"/>
        <end position="102"/>
    </location>
</feature>
<dbReference type="EMBL" id="VSSQ01117229">
    <property type="protein sequence ID" value="MPN51774.1"/>
    <property type="molecule type" value="Genomic_DNA"/>
</dbReference>
<evidence type="ECO:0000256" key="6">
    <source>
        <dbReference type="ARBA" id="ARBA00023136"/>
    </source>
</evidence>
<accession>A0A645ITQ3</accession>
<evidence type="ECO:0000256" key="5">
    <source>
        <dbReference type="ARBA" id="ARBA00022989"/>
    </source>
</evidence>
<keyword evidence="2" id="KW-0813">Transport</keyword>
<gene>
    <name evidence="8" type="ORF">SDC9_199423</name>
</gene>
<dbReference type="PANTHER" id="PTHR30269">
    <property type="entry name" value="TRANSMEMBRANE PROTEIN YFCA"/>
    <property type="match status" value="1"/>
</dbReference>
<evidence type="ECO:0000313" key="8">
    <source>
        <dbReference type="EMBL" id="MPN51774.1"/>
    </source>
</evidence>
<keyword evidence="4 7" id="KW-0812">Transmembrane</keyword>
<comment type="subcellular location">
    <subcellularLocation>
        <location evidence="1">Cell membrane</location>
        <topology evidence="1">Multi-pass membrane protein</topology>
    </subcellularLocation>
</comment>
<proteinExistence type="predicted"/>
<sequence>MNPKIIEIVMGCILPFMAYLLISDKKPNFSSIGGVSSKITLSKFIIFTLIGVYGGFTHAGVGILIIFGSVYLLGTDMLRGNAIKQFAVVMYTPIALAVFIWHDQVNWPIALIYSIGNIAGAVLASKLAVKWGVKFIRWCVGAAVIFVAFWLIYKQF</sequence>
<dbReference type="InterPro" id="IPR002781">
    <property type="entry name" value="TM_pro_TauE-like"/>
</dbReference>
<feature type="transmembrane region" description="Helical" evidence="7">
    <location>
        <begin position="135"/>
        <end position="153"/>
    </location>
</feature>
<keyword evidence="6 7" id="KW-0472">Membrane</keyword>
<evidence type="ECO:0000256" key="1">
    <source>
        <dbReference type="ARBA" id="ARBA00004651"/>
    </source>
</evidence>
<comment type="caution">
    <text evidence="8">The sequence shown here is derived from an EMBL/GenBank/DDBJ whole genome shotgun (WGS) entry which is preliminary data.</text>
</comment>